<evidence type="ECO:0000256" key="2">
    <source>
        <dbReference type="SAM" id="MobiDB-lite"/>
    </source>
</evidence>
<gene>
    <name evidence="4" type="ORF">BU24DRAFT_454841</name>
</gene>
<dbReference type="RefSeq" id="XP_033378816.1">
    <property type="nucleotide sequence ID" value="XM_033531341.1"/>
</dbReference>
<evidence type="ECO:0000259" key="3">
    <source>
        <dbReference type="PROSITE" id="PS50157"/>
    </source>
</evidence>
<keyword evidence="5" id="KW-1185">Reference proteome</keyword>
<dbReference type="SMART" id="SM00355">
    <property type="entry name" value="ZnF_C2H2"/>
    <property type="match status" value="2"/>
</dbReference>
<dbReference type="SUPFAM" id="SSF57667">
    <property type="entry name" value="beta-beta-alpha zinc fingers"/>
    <property type="match status" value="1"/>
</dbReference>
<name>A0A6A5XCE2_9PLEO</name>
<feature type="domain" description="C2H2-type" evidence="3">
    <location>
        <begin position="299"/>
        <end position="326"/>
    </location>
</feature>
<dbReference type="AlphaFoldDB" id="A0A6A5XCE2"/>
<keyword evidence="1" id="KW-0479">Metal-binding</keyword>
<dbReference type="PROSITE" id="PS00028">
    <property type="entry name" value="ZINC_FINGER_C2H2_1"/>
    <property type="match status" value="2"/>
</dbReference>
<dbReference type="GeneID" id="54288738"/>
<feature type="domain" description="C2H2-type" evidence="3">
    <location>
        <begin position="326"/>
        <end position="350"/>
    </location>
</feature>
<dbReference type="Gene3D" id="3.30.160.60">
    <property type="entry name" value="Classic Zinc Finger"/>
    <property type="match status" value="1"/>
</dbReference>
<dbReference type="OrthoDB" id="5343530at2759"/>
<dbReference type="Pfam" id="PF00096">
    <property type="entry name" value="zf-C2H2"/>
    <property type="match status" value="1"/>
</dbReference>
<dbReference type="PROSITE" id="PS50157">
    <property type="entry name" value="ZINC_FINGER_C2H2_2"/>
    <property type="match status" value="2"/>
</dbReference>
<evidence type="ECO:0000256" key="1">
    <source>
        <dbReference type="PROSITE-ProRule" id="PRU00042"/>
    </source>
</evidence>
<dbReference type="InterPro" id="IPR013087">
    <property type="entry name" value="Znf_C2H2_type"/>
</dbReference>
<dbReference type="Proteomes" id="UP000799778">
    <property type="component" value="Unassembled WGS sequence"/>
</dbReference>
<sequence length="360" mass="39168">MCIVISHPEKPTQSSLAAPSAPTHPIGSALDTYLPQENASNLRASAPVIPWTSTTQSRQDPSLTNHGPDHPMVFDHGQYYGNAYDNGTLNVNGSFPTDLNSLQNAEFPSLIGPHSIDFGLFDYQNSAQQEVNQVIYDSGLSNVDFTGHCTGSFDLNLDVPGGLNSGFPNVAYVNQQTFDYDTDFVASIADHSIPSGLDSSIFSDISASLEPASLPMFESYGQIQPYHDASQPSSQVLPGHSVEPSLNIGSDPFLQSQNDPSVRPQHGYQPLAIPQAAAVATRTHRNTNRRSSRQASGRFACSLCDEPCSRLADLQRHMKKHGPREFQCEFPGCEKAFYRKDKRSSHAKTHGSAFEAIVRG</sequence>
<protein>
    <recommendedName>
        <fullName evidence="3">C2H2-type domain-containing protein</fullName>
    </recommendedName>
</protein>
<dbReference type="GO" id="GO:0008270">
    <property type="term" value="F:zinc ion binding"/>
    <property type="evidence" value="ECO:0007669"/>
    <property type="project" value="UniProtKB-KW"/>
</dbReference>
<accession>A0A6A5XCE2</accession>
<organism evidence="4 5">
    <name type="scientific">Aaosphaeria arxii CBS 175.79</name>
    <dbReference type="NCBI Taxonomy" id="1450172"/>
    <lineage>
        <taxon>Eukaryota</taxon>
        <taxon>Fungi</taxon>
        <taxon>Dikarya</taxon>
        <taxon>Ascomycota</taxon>
        <taxon>Pezizomycotina</taxon>
        <taxon>Dothideomycetes</taxon>
        <taxon>Pleosporomycetidae</taxon>
        <taxon>Pleosporales</taxon>
        <taxon>Pleosporales incertae sedis</taxon>
        <taxon>Aaosphaeria</taxon>
    </lineage>
</organism>
<evidence type="ECO:0000313" key="5">
    <source>
        <dbReference type="Proteomes" id="UP000799778"/>
    </source>
</evidence>
<dbReference type="EMBL" id="ML978076">
    <property type="protein sequence ID" value="KAF2010477.1"/>
    <property type="molecule type" value="Genomic_DNA"/>
</dbReference>
<reference evidence="4" key="1">
    <citation type="journal article" date="2020" name="Stud. Mycol.">
        <title>101 Dothideomycetes genomes: a test case for predicting lifestyles and emergence of pathogens.</title>
        <authorList>
            <person name="Haridas S."/>
            <person name="Albert R."/>
            <person name="Binder M."/>
            <person name="Bloem J."/>
            <person name="Labutti K."/>
            <person name="Salamov A."/>
            <person name="Andreopoulos B."/>
            <person name="Baker S."/>
            <person name="Barry K."/>
            <person name="Bills G."/>
            <person name="Bluhm B."/>
            <person name="Cannon C."/>
            <person name="Castanera R."/>
            <person name="Culley D."/>
            <person name="Daum C."/>
            <person name="Ezra D."/>
            <person name="Gonzalez J."/>
            <person name="Henrissat B."/>
            <person name="Kuo A."/>
            <person name="Liang C."/>
            <person name="Lipzen A."/>
            <person name="Lutzoni F."/>
            <person name="Magnuson J."/>
            <person name="Mondo S."/>
            <person name="Nolan M."/>
            <person name="Ohm R."/>
            <person name="Pangilinan J."/>
            <person name="Park H.-J."/>
            <person name="Ramirez L."/>
            <person name="Alfaro M."/>
            <person name="Sun H."/>
            <person name="Tritt A."/>
            <person name="Yoshinaga Y."/>
            <person name="Zwiers L.-H."/>
            <person name="Turgeon B."/>
            <person name="Goodwin S."/>
            <person name="Spatafora J."/>
            <person name="Crous P."/>
            <person name="Grigoriev I."/>
        </authorList>
    </citation>
    <scope>NUCLEOTIDE SEQUENCE</scope>
    <source>
        <strain evidence="4">CBS 175.79</strain>
    </source>
</reference>
<keyword evidence="1" id="KW-0863">Zinc-finger</keyword>
<keyword evidence="1" id="KW-0862">Zinc</keyword>
<feature type="region of interest" description="Disordered" evidence="2">
    <location>
        <begin position="1"/>
        <end position="31"/>
    </location>
</feature>
<dbReference type="InterPro" id="IPR036236">
    <property type="entry name" value="Znf_C2H2_sf"/>
</dbReference>
<evidence type="ECO:0000313" key="4">
    <source>
        <dbReference type="EMBL" id="KAF2010477.1"/>
    </source>
</evidence>
<proteinExistence type="predicted"/>